<accession>A0A370H4M8</accession>
<comment type="caution">
    <text evidence="7">The sequence shown here is derived from an EMBL/GenBank/DDBJ whole genome shotgun (WGS) entry which is preliminary data.</text>
</comment>
<dbReference type="Proteomes" id="UP000255355">
    <property type="component" value="Unassembled WGS sequence"/>
</dbReference>
<dbReference type="EMBL" id="QQAZ01000005">
    <property type="protein sequence ID" value="RDI50894.1"/>
    <property type="molecule type" value="Genomic_DNA"/>
</dbReference>
<proteinExistence type="inferred from homology"/>
<dbReference type="RefSeq" id="WP_068020202.1">
    <property type="nucleotide sequence ID" value="NZ_QQAZ01000005.1"/>
</dbReference>
<dbReference type="AlphaFoldDB" id="A0A370H4M8"/>
<dbReference type="GO" id="GO:0016020">
    <property type="term" value="C:membrane"/>
    <property type="evidence" value="ECO:0007669"/>
    <property type="project" value="TreeGrafter"/>
</dbReference>
<keyword evidence="4" id="KW-0443">Lipid metabolism</keyword>
<name>A0A370H4M8_9NOCA</name>
<dbReference type="InterPro" id="IPR000873">
    <property type="entry name" value="AMP-dep_synth/lig_dom"/>
</dbReference>
<protein>
    <recommendedName>
        <fullName evidence="5">Acyl-CoA synthetase</fullName>
    </recommendedName>
</protein>
<dbReference type="OrthoDB" id="9803968at2"/>
<dbReference type="Pfam" id="PF00501">
    <property type="entry name" value="AMP-binding"/>
    <property type="match status" value="1"/>
</dbReference>
<dbReference type="Gene3D" id="3.40.50.12780">
    <property type="entry name" value="N-terminal domain of ligase-like"/>
    <property type="match status" value="1"/>
</dbReference>
<keyword evidence="8" id="KW-1185">Reference proteome</keyword>
<organism evidence="7 8">
    <name type="scientific">Nocardia mexicana</name>
    <dbReference type="NCBI Taxonomy" id="279262"/>
    <lineage>
        <taxon>Bacteria</taxon>
        <taxon>Bacillati</taxon>
        <taxon>Actinomycetota</taxon>
        <taxon>Actinomycetes</taxon>
        <taxon>Mycobacteriales</taxon>
        <taxon>Nocardiaceae</taxon>
        <taxon>Nocardia</taxon>
    </lineage>
</organism>
<feature type="domain" description="AMP-dependent synthetase/ligase" evidence="6">
    <location>
        <begin position="14"/>
        <end position="421"/>
    </location>
</feature>
<comment type="similarity">
    <text evidence="1">Belongs to the ATP-dependent AMP-binding enzyme family.</text>
</comment>
<dbReference type="SUPFAM" id="SSF56801">
    <property type="entry name" value="Acetyl-CoA synthetase-like"/>
    <property type="match status" value="1"/>
</dbReference>
<dbReference type="CDD" id="cd05907">
    <property type="entry name" value="VL_LC_FACS_like"/>
    <property type="match status" value="1"/>
</dbReference>
<dbReference type="PANTHER" id="PTHR43272:SF32">
    <property type="entry name" value="AMP-DEPENDENT SYNTHETASE_LIGASE DOMAIN-CONTAINING PROTEIN"/>
    <property type="match status" value="1"/>
</dbReference>
<evidence type="ECO:0000256" key="1">
    <source>
        <dbReference type="ARBA" id="ARBA00006432"/>
    </source>
</evidence>
<dbReference type="InterPro" id="IPR042099">
    <property type="entry name" value="ANL_N_sf"/>
</dbReference>
<dbReference type="GO" id="GO:0004467">
    <property type="term" value="F:long-chain fatty acid-CoA ligase activity"/>
    <property type="evidence" value="ECO:0007669"/>
    <property type="project" value="TreeGrafter"/>
</dbReference>
<evidence type="ECO:0000256" key="2">
    <source>
        <dbReference type="ARBA" id="ARBA00022598"/>
    </source>
</evidence>
<dbReference type="STRING" id="1210089.GCA_001613165_03219"/>
<keyword evidence="2" id="KW-0436">Ligase</keyword>
<dbReference type="InterPro" id="IPR020845">
    <property type="entry name" value="AMP-binding_CS"/>
</dbReference>
<keyword evidence="3" id="KW-0276">Fatty acid metabolism</keyword>
<gene>
    <name evidence="7" type="ORF">DFR68_105371</name>
</gene>
<dbReference type="Pfam" id="PF23562">
    <property type="entry name" value="AMP-binding_C_3"/>
    <property type="match status" value="1"/>
</dbReference>
<evidence type="ECO:0000259" key="6">
    <source>
        <dbReference type="Pfam" id="PF00501"/>
    </source>
</evidence>
<sequence>MSSAARPRTLCEAFQNNVARHPDAVALRTLGDDTRITWREYGSRVRALATGLAGLGVGQGGTVALMLTNRPEFHLCDTAVLHTGATPFSVYNTNPAELLAYQFGNAGNTVVICEQQFVPQILDAVARAAEQGHRVEHVVCVDGAPSGTFSLADLESAETPDFDFDSAWRAVDPEDLLTIVYTSGTTGRPKGVELTHTNFIENARIVDEFGGGSIDDRVVSYLPDAHAANRWFAHYLNLLEGGQITTVPDLKQVAEALTEVHPTVFLGVPRIWVKVKAALEDRLATENPVRRALAAWAIGAGRARARAISDGRTPGPLATAQFRLADRLVLSTIRAKLGMDRVRIAVTGAAPIPRDTHEFFLGIGLPLCEGYGMTECTAGATVTRPERVKIGTVGTPLPGAEISIAPDGEVLIRGAMVMRGYRGDPEKTSETVDSDGWLHTGDIGELDAEGYLKIVDRKKELIINAAGKNMSPTNIENTVTESTPLAGIVAVIGDNRPFNTALICLDPDLATAFAQRHGLPDHSIAALARDPRVRAAVEGGIAAANAKLSRVEQVKKFALLPEVWQPGTDCLTATGKLRRKPIAAAYADTIESLYAG</sequence>
<evidence type="ECO:0000313" key="8">
    <source>
        <dbReference type="Proteomes" id="UP000255355"/>
    </source>
</evidence>
<reference evidence="7 8" key="1">
    <citation type="submission" date="2018-07" db="EMBL/GenBank/DDBJ databases">
        <title>Genomic Encyclopedia of Type Strains, Phase IV (KMG-IV): sequencing the most valuable type-strain genomes for metagenomic binning, comparative biology and taxonomic classification.</title>
        <authorList>
            <person name="Goeker M."/>
        </authorList>
    </citation>
    <scope>NUCLEOTIDE SEQUENCE [LARGE SCALE GENOMIC DNA]</scope>
    <source>
        <strain evidence="7 8">DSM 44952</strain>
    </source>
</reference>
<evidence type="ECO:0000256" key="5">
    <source>
        <dbReference type="ARBA" id="ARBA00032875"/>
    </source>
</evidence>
<dbReference type="PANTHER" id="PTHR43272">
    <property type="entry name" value="LONG-CHAIN-FATTY-ACID--COA LIGASE"/>
    <property type="match status" value="1"/>
</dbReference>
<dbReference type="PROSITE" id="PS00455">
    <property type="entry name" value="AMP_BINDING"/>
    <property type="match status" value="1"/>
</dbReference>
<evidence type="ECO:0000256" key="4">
    <source>
        <dbReference type="ARBA" id="ARBA00023098"/>
    </source>
</evidence>
<evidence type="ECO:0000256" key="3">
    <source>
        <dbReference type="ARBA" id="ARBA00022832"/>
    </source>
</evidence>
<evidence type="ECO:0000313" key="7">
    <source>
        <dbReference type="EMBL" id="RDI50894.1"/>
    </source>
</evidence>